<dbReference type="Proteomes" id="UP000780721">
    <property type="component" value="Unassembled WGS sequence"/>
</dbReference>
<dbReference type="Proteomes" id="UP000522163">
    <property type="component" value="Unassembled WGS sequence"/>
</dbReference>
<evidence type="ECO:0000313" key="1">
    <source>
        <dbReference type="EMBL" id="MBB6040934.1"/>
    </source>
</evidence>
<organism evidence="1 4">
    <name type="scientific">Oribacterium sinus</name>
    <dbReference type="NCBI Taxonomy" id="237576"/>
    <lineage>
        <taxon>Bacteria</taxon>
        <taxon>Bacillati</taxon>
        <taxon>Bacillota</taxon>
        <taxon>Clostridia</taxon>
        <taxon>Lachnospirales</taxon>
        <taxon>Lachnospiraceae</taxon>
        <taxon>Oribacterium</taxon>
    </lineage>
</organism>
<reference evidence="1 4" key="2">
    <citation type="submission" date="2020-08" db="EMBL/GenBank/DDBJ databases">
        <title>Genomic Encyclopedia of Type Strains, Phase IV (KMG-IV): sequencing the most valuable type-strain genomes for metagenomic binning, comparative biology and taxonomic classification.</title>
        <authorList>
            <person name="Goeker M."/>
        </authorList>
    </citation>
    <scope>NUCLEOTIDE SEQUENCE [LARGE SCALE GENOMIC DNA]</scope>
    <source>
        <strain evidence="1 4">DSM 17245</strain>
    </source>
</reference>
<dbReference type="Pfam" id="PF06949">
    <property type="entry name" value="DUF1292"/>
    <property type="match status" value="1"/>
</dbReference>
<sequence>MEGGRIRLRSEEDDLELEILEETVVQGVTYILVTDAKEGEDGVCYVMKDTSAPEDEEADFSFAEGEEAERIMDIFAELLSGEDITIER</sequence>
<dbReference type="GeneID" id="85014455"/>
<accession>A0A7W9SF05</accession>
<evidence type="ECO:0000313" key="3">
    <source>
        <dbReference type="EMBL" id="MBF1304791.1"/>
    </source>
</evidence>
<proteinExistence type="predicted"/>
<gene>
    <name evidence="1" type="ORF">HNQ46_000897</name>
    <name evidence="2" type="ORF">HXM90_03635</name>
    <name evidence="3" type="ORF">HXM91_02835</name>
</gene>
<reference evidence="2" key="1">
    <citation type="submission" date="2020-04" db="EMBL/GenBank/DDBJ databases">
        <title>Deep metagenomics examines the oral microbiome during advanced dental caries in children, revealing novel taxa and co-occurrences with host molecules.</title>
        <authorList>
            <person name="Baker J.L."/>
            <person name="Morton J.T."/>
            <person name="Dinis M."/>
            <person name="Alvarez R."/>
            <person name="Tran N.C."/>
            <person name="Knight R."/>
            <person name="Edlund A."/>
        </authorList>
    </citation>
    <scope>NUCLEOTIDE SEQUENCE</scope>
    <source>
        <strain evidence="2">JCVI_38_bin.19</strain>
        <strain evidence="3">JCVI_48_bin.5</strain>
    </source>
</reference>
<comment type="caution">
    <text evidence="1">The sequence shown here is derived from an EMBL/GenBank/DDBJ whole genome shotgun (WGS) entry which is preliminary data.</text>
</comment>
<evidence type="ECO:0000313" key="4">
    <source>
        <dbReference type="Proteomes" id="UP000522163"/>
    </source>
</evidence>
<name>A0A7W9SF05_9FIRM</name>
<evidence type="ECO:0000313" key="2">
    <source>
        <dbReference type="EMBL" id="MBF1272499.1"/>
    </source>
</evidence>
<dbReference type="EMBL" id="JABZRA010000034">
    <property type="protein sequence ID" value="MBF1272499.1"/>
    <property type="molecule type" value="Genomic_DNA"/>
</dbReference>
<protein>
    <submittedName>
        <fullName evidence="2">DUF1292 domain-containing protein</fullName>
    </submittedName>
</protein>
<dbReference type="RefSeq" id="WP_007158032.1">
    <property type="nucleotide sequence ID" value="NZ_CAUQIH010000023.1"/>
</dbReference>
<dbReference type="InterPro" id="IPR009711">
    <property type="entry name" value="UPF0473"/>
</dbReference>
<dbReference type="AlphaFoldDB" id="A0A7W9SF05"/>
<dbReference type="Proteomes" id="UP000775770">
    <property type="component" value="Unassembled WGS sequence"/>
</dbReference>
<dbReference type="EMBL" id="JACHHH010000003">
    <property type="protein sequence ID" value="MBB6040934.1"/>
    <property type="molecule type" value="Genomic_DNA"/>
</dbReference>
<dbReference type="EMBL" id="JABZRB010000050">
    <property type="protein sequence ID" value="MBF1304791.1"/>
    <property type="molecule type" value="Genomic_DNA"/>
</dbReference>